<keyword evidence="9 15" id="KW-0675">Receptor</keyword>
<keyword evidence="16" id="KW-1185">Reference proteome</keyword>
<keyword evidence="3 11" id="KW-0813">Transport</keyword>
<keyword evidence="6" id="KW-0732">Signal</keyword>
<evidence type="ECO:0000256" key="4">
    <source>
        <dbReference type="ARBA" id="ARBA00022452"/>
    </source>
</evidence>
<dbReference type="InterPro" id="IPR039426">
    <property type="entry name" value="TonB-dep_rcpt-like"/>
</dbReference>
<evidence type="ECO:0000256" key="10">
    <source>
        <dbReference type="ARBA" id="ARBA00023237"/>
    </source>
</evidence>
<evidence type="ECO:0000256" key="1">
    <source>
        <dbReference type="ARBA" id="ARBA00004571"/>
    </source>
</evidence>
<evidence type="ECO:0000256" key="7">
    <source>
        <dbReference type="ARBA" id="ARBA00023077"/>
    </source>
</evidence>
<comment type="subcellular location">
    <subcellularLocation>
        <location evidence="1 11">Cell outer membrane</location>
        <topology evidence="1 11">Multi-pass membrane protein</topology>
    </subcellularLocation>
</comment>
<keyword evidence="5 11" id="KW-0812">Transmembrane</keyword>
<evidence type="ECO:0000256" key="12">
    <source>
        <dbReference type="RuleBase" id="RU003357"/>
    </source>
</evidence>
<dbReference type="InterPro" id="IPR012910">
    <property type="entry name" value="Plug_dom"/>
</dbReference>
<dbReference type="AlphaFoldDB" id="A0A545UDR7"/>
<organism evidence="15 16">
    <name type="scientific">Aliikangiella coralliicola</name>
    <dbReference type="NCBI Taxonomy" id="2592383"/>
    <lineage>
        <taxon>Bacteria</taxon>
        <taxon>Pseudomonadati</taxon>
        <taxon>Pseudomonadota</taxon>
        <taxon>Gammaproteobacteria</taxon>
        <taxon>Oceanospirillales</taxon>
        <taxon>Pleioneaceae</taxon>
        <taxon>Aliikangiella</taxon>
    </lineage>
</organism>
<dbReference type="SUPFAM" id="SSF56935">
    <property type="entry name" value="Porins"/>
    <property type="match status" value="1"/>
</dbReference>
<evidence type="ECO:0000256" key="11">
    <source>
        <dbReference type="PROSITE-ProRule" id="PRU01360"/>
    </source>
</evidence>
<dbReference type="Gene3D" id="2.170.130.10">
    <property type="entry name" value="TonB-dependent receptor, plug domain"/>
    <property type="match status" value="1"/>
</dbReference>
<dbReference type="GO" id="GO:0015344">
    <property type="term" value="F:siderophore uptake transmembrane transporter activity"/>
    <property type="evidence" value="ECO:0007669"/>
    <property type="project" value="TreeGrafter"/>
</dbReference>
<comment type="caution">
    <text evidence="15">The sequence shown here is derived from an EMBL/GenBank/DDBJ whole genome shotgun (WGS) entry which is preliminary data.</text>
</comment>
<dbReference type="GO" id="GO:0044718">
    <property type="term" value="P:siderophore transmembrane transport"/>
    <property type="evidence" value="ECO:0007669"/>
    <property type="project" value="TreeGrafter"/>
</dbReference>
<dbReference type="Gene3D" id="2.40.170.20">
    <property type="entry name" value="TonB-dependent receptor, beta-barrel domain"/>
    <property type="match status" value="1"/>
</dbReference>
<evidence type="ECO:0000256" key="3">
    <source>
        <dbReference type="ARBA" id="ARBA00022448"/>
    </source>
</evidence>
<evidence type="ECO:0000313" key="16">
    <source>
        <dbReference type="Proteomes" id="UP000315439"/>
    </source>
</evidence>
<dbReference type="PANTHER" id="PTHR30069:SF29">
    <property type="entry name" value="HEMOGLOBIN AND HEMOGLOBIN-HAPTOGLOBIN-BINDING PROTEIN 1-RELATED"/>
    <property type="match status" value="1"/>
</dbReference>
<dbReference type="OrthoDB" id="9764669at2"/>
<evidence type="ECO:0000256" key="8">
    <source>
        <dbReference type="ARBA" id="ARBA00023136"/>
    </source>
</evidence>
<feature type="domain" description="TonB-dependent receptor-like beta-barrel" evidence="13">
    <location>
        <begin position="265"/>
        <end position="694"/>
    </location>
</feature>
<comment type="similarity">
    <text evidence="2">Belongs to the TonB-dependent receptor family. Hemoglobin/haptoglobin binding protein subfamily.</text>
</comment>
<dbReference type="InterPro" id="IPR000531">
    <property type="entry name" value="Beta-barrel_TonB"/>
</dbReference>
<evidence type="ECO:0000256" key="5">
    <source>
        <dbReference type="ARBA" id="ARBA00022692"/>
    </source>
</evidence>
<dbReference type="Proteomes" id="UP000315439">
    <property type="component" value="Unassembled WGS sequence"/>
</dbReference>
<keyword evidence="7 12" id="KW-0798">TonB box</keyword>
<evidence type="ECO:0000256" key="2">
    <source>
        <dbReference type="ARBA" id="ARBA00008143"/>
    </source>
</evidence>
<evidence type="ECO:0000256" key="9">
    <source>
        <dbReference type="ARBA" id="ARBA00023170"/>
    </source>
</evidence>
<dbReference type="Pfam" id="PF07715">
    <property type="entry name" value="Plug"/>
    <property type="match status" value="1"/>
</dbReference>
<gene>
    <name evidence="15" type="ORF">FLL46_12125</name>
</gene>
<dbReference type="PANTHER" id="PTHR30069">
    <property type="entry name" value="TONB-DEPENDENT OUTER MEMBRANE RECEPTOR"/>
    <property type="match status" value="1"/>
</dbReference>
<evidence type="ECO:0000259" key="13">
    <source>
        <dbReference type="Pfam" id="PF00593"/>
    </source>
</evidence>
<evidence type="ECO:0000259" key="14">
    <source>
        <dbReference type="Pfam" id="PF07715"/>
    </source>
</evidence>
<dbReference type="InterPro" id="IPR036942">
    <property type="entry name" value="Beta-barrel_TonB_sf"/>
</dbReference>
<feature type="domain" description="TonB-dependent receptor plug" evidence="14">
    <location>
        <begin position="51"/>
        <end position="158"/>
    </location>
</feature>
<dbReference type="InterPro" id="IPR037066">
    <property type="entry name" value="Plug_dom_sf"/>
</dbReference>
<evidence type="ECO:0000256" key="6">
    <source>
        <dbReference type="ARBA" id="ARBA00022729"/>
    </source>
</evidence>
<evidence type="ECO:0000313" key="15">
    <source>
        <dbReference type="EMBL" id="TQV87610.1"/>
    </source>
</evidence>
<dbReference type="EMBL" id="VIKS01000007">
    <property type="protein sequence ID" value="TQV87610.1"/>
    <property type="molecule type" value="Genomic_DNA"/>
</dbReference>
<dbReference type="PROSITE" id="PS52016">
    <property type="entry name" value="TONB_DEPENDENT_REC_3"/>
    <property type="match status" value="1"/>
</dbReference>
<proteinExistence type="inferred from homology"/>
<dbReference type="GO" id="GO:0009279">
    <property type="term" value="C:cell outer membrane"/>
    <property type="evidence" value="ECO:0007669"/>
    <property type="project" value="UniProtKB-SubCell"/>
</dbReference>
<sequence length="741" mass="84040">MDLYMLRTLILLVALSPLIASPESPYELFDLSLEELLFVRVKTASGIEESVKNAPAAMIIVTQNEIAERGYNDLAEVLADLPGFDVRFVNGSLYTIVQARGHTSLPSTLFMVDGVVENTLWDLSPVFSRQYPLSNIKQIEIMYGPGSAVHGPNALAAVVNVITNDGKSLDIGDHKVSVHGYSGEYSTKSIELSAMGREEELYYSISARSFESDEPDFSSRWGFLSNELYSDRRVWGPLLDVRQDGLSLGHYADPTEDWGVIAKLGYGNTRLSVHSWQTKEGYGPTYAADRIQNNVYWRNNSNQIFLENETLVNDELSLTSLLLYRKSRIWGNWAEALPDFVTPDETQSLISYTRWNTYSHSTLLKEDFEYQLSTDITINGGIKFERKELTKAYDIPGYYGAFSSTVPNTELGPLGLGAAIFHSSNLTYSLVPFPDKEMPSDNLQTTDDYGVYFQSIINTDNFRYHLGGRFDKNSIYGSSFNPRLSLIYNLSEKSRVKLSYQEAFLEPSALILFGGFSDRNADPERRPEETKNLELIWQFEHKNWQHDASLYQARYDNSVRQGQVVEHETIGLEYRGRYQWQPGLSFLEKLSGYLYYTYTDSTVALNVLSSLGIDEFRTVDVGGSAPHKIRLGSTFVLNDNWSVNVRASYDAKQKFLFGHSFRLRGDKAPSVFDLSTAVQFKHSNWRAGLKIKNLLDKDNFQAHLVENHAGDDFSSRSQGFANPLIPQPKRAWYFFLSYQMK</sequence>
<name>A0A545UDR7_9GAMM</name>
<dbReference type="Pfam" id="PF00593">
    <property type="entry name" value="TonB_dep_Rec_b-barrel"/>
    <property type="match status" value="1"/>
</dbReference>
<accession>A0A545UDR7</accession>
<reference evidence="15 16" key="1">
    <citation type="submission" date="2019-07" db="EMBL/GenBank/DDBJ databases">
        <title>Draft genome for Aliikangiella sp. M105.</title>
        <authorList>
            <person name="Wang G."/>
        </authorList>
    </citation>
    <scope>NUCLEOTIDE SEQUENCE [LARGE SCALE GENOMIC DNA]</scope>
    <source>
        <strain evidence="15 16">M105</strain>
    </source>
</reference>
<protein>
    <submittedName>
        <fullName evidence="15">TonB-dependent receptor</fullName>
    </submittedName>
</protein>
<keyword evidence="8 11" id="KW-0472">Membrane</keyword>
<keyword evidence="4 11" id="KW-1134">Transmembrane beta strand</keyword>
<keyword evidence="10 11" id="KW-0998">Cell outer membrane</keyword>